<feature type="coiled-coil region" evidence="1">
    <location>
        <begin position="816"/>
        <end position="843"/>
    </location>
</feature>
<accession>A0A0N4ZMA5</accession>
<reference evidence="4" key="1">
    <citation type="submission" date="2017-02" db="UniProtKB">
        <authorList>
            <consortium name="WormBaseParasite"/>
        </authorList>
    </citation>
    <scope>IDENTIFICATION</scope>
</reference>
<feature type="coiled-coil region" evidence="1">
    <location>
        <begin position="736"/>
        <end position="781"/>
    </location>
</feature>
<name>A0A0N4ZMA5_PARTI</name>
<dbReference type="PANTHER" id="PTHR31895">
    <property type="entry name" value="PROTEIN CBG03177-RELATED"/>
    <property type="match status" value="1"/>
</dbReference>
<keyword evidence="2" id="KW-0732">Signal</keyword>
<sequence length="1044" mass="120481">MNVQFILLIIFISRHIYGNNNNVSNRTYRQTSYCPCPYEEVPSCTCTPNTKVILPSTEMTCACLTQMLCNCLDRIQKLGEKEDTTSLPFFYQPLSTTTNAYSTTIIPSYYYPTTQTYEVCSINCNKICTETCKVTPINNQDMCNNICKTTCETSCQQPNTQIYSTTFSPYSTSSSTTSNNNFINYFTTPYPEIYTTTINYSPPYLSTTSLPPTLMNQDEIQYDCSRECGTRCGGNFPECVDACQRICECESACKYRCIETSSPLYSCMPPCQNICSNDKNIIINLKKFFSSRKGTLSKYNTLINKNGDIKNTKATPSSCLIPCYQNCQTNNSLDSCSKYCPELCNCKDTCIEYCTNKNIPNDQCTSACTSTCKNNNKFKKEIKLLNGTDNESCDALCYESCTLYSKCDELKNYEGIGNCKNQCKNACNIECSSQRLTIECAKVGNDDKICACPNGYRSCGNNSHCCLMARQIERFSLNEKLSLNSQNEIFDSKISLGCTSIKNLPIFGRSSSTGRQSLVTLNRQPSIKRSKSVLSQKEVEENSKILKQFIINQTISPVDPSISKKSFNYCTEANFLEYLQIIVWHIDENYTCKKLRDELNLFLQGFGFEPLQETIFRNIGTNSKYIVDSLVKLINVIEYCDDIIQEDENNLSFEELSNKMYINSLCEIIQNMKDYDNCREEHYKESLKEYLDRLSSSFLCDTVSVEELKAKVEYLITKQKEDENMFKEVEIECERISKMEKENQSLLLQLNHIKTKNFDLHEKLNKNMASIENKNIEIEKVNKDWIETKKEKEKNHLSKDERQKMVERTSIISNRIDSIENEMKNLKKIYERKSCEISDLLKKLDSKSSYFIDNLIKLNKNREEFLLINEINFKLLDMSGNLDNVLNYYKNNVDNIMKKIIENVDKLLIIKNDNLTNLKNNLTNGKLISNDLLNFYVENKETFKDNMIKTDLVKIFSLVCEDNDVDILSKIEKLDEKFCIMFEESLSSRGNINYNNYINETEFFLKGIKRMGELREKINQNHKVFIEHINNLRIFCNNNVLPYL</sequence>
<feature type="chain" id="PRO_5005891949" evidence="2">
    <location>
        <begin position="19"/>
        <end position="1044"/>
    </location>
</feature>
<protein>
    <submittedName>
        <fullName evidence="4">Cysteine-rich motor neuron 1 protein</fullName>
    </submittedName>
</protein>
<evidence type="ECO:0000256" key="2">
    <source>
        <dbReference type="SAM" id="SignalP"/>
    </source>
</evidence>
<proteinExistence type="predicted"/>
<evidence type="ECO:0000313" key="3">
    <source>
        <dbReference type="Proteomes" id="UP000038045"/>
    </source>
</evidence>
<evidence type="ECO:0000256" key="1">
    <source>
        <dbReference type="SAM" id="Coils"/>
    </source>
</evidence>
<dbReference type="Proteomes" id="UP000038045">
    <property type="component" value="Unplaced"/>
</dbReference>
<organism evidence="3 4">
    <name type="scientific">Parastrongyloides trichosuri</name>
    <name type="common">Possum-specific nematode worm</name>
    <dbReference type="NCBI Taxonomy" id="131310"/>
    <lineage>
        <taxon>Eukaryota</taxon>
        <taxon>Metazoa</taxon>
        <taxon>Ecdysozoa</taxon>
        <taxon>Nematoda</taxon>
        <taxon>Chromadorea</taxon>
        <taxon>Rhabditida</taxon>
        <taxon>Tylenchina</taxon>
        <taxon>Panagrolaimomorpha</taxon>
        <taxon>Strongyloidoidea</taxon>
        <taxon>Strongyloididae</taxon>
        <taxon>Parastrongyloides</taxon>
    </lineage>
</organism>
<keyword evidence="1" id="KW-0175">Coiled coil</keyword>
<feature type="signal peptide" evidence="2">
    <location>
        <begin position="1"/>
        <end position="18"/>
    </location>
</feature>
<dbReference type="WBParaSite" id="PTRK_0000967400.1">
    <property type="protein sequence ID" value="PTRK_0000967400.1"/>
    <property type="gene ID" value="PTRK_0000967400"/>
</dbReference>
<keyword evidence="3" id="KW-1185">Reference proteome</keyword>
<evidence type="ECO:0000313" key="4">
    <source>
        <dbReference type="WBParaSite" id="PTRK_0000967400.1"/>
    </source>
</evidence>
<dbReference type="AlphaFoldDB" id="A0A0N4ZMA5"/>